<evidence type="ECO:0000313" key="3">
    <source>
        <dbReference type="Proteomes" id="UP000652847"/>
    </source>
</evidence>
<dbReference type="RefSeq" id="WP_186901828.1">
    <property type="nucleotide sequence ID" value="NZ_JACOOT010000038.1"/>
</dbReference>
<dbReference type="Pfam" id="PF07687">
    <property type="entry name" value="M20_dimer"/>
    <property type="match status" value="1"/>
</dbReference>
<evidence type="ECO:0000313" key="2">
    <source>
        <dbReference type="EMBL" id="MBC5652626.1"/>
    </source>
</evidence>
<reference evidence="2 3" key="1">
    <citation type="submission" date="2020-08" db="EMBL/GenBank/DDBJ databases">
        <title>Genome public.</title>
        <authorList>
            <person name="Liu C."/>
            <person name="Sun Q."/>
        </authorList>
    </citation>
    <scope>NUCLEOTIDE SEQUENCE [LARGE SCALE GENOMIC DNA]</scope>
    <source>
        <strain evidence="2 3">BX17</strain>
    </source>
</reference>
<feature type="domain" description="Peptidase M20 dimerisation" evidence="1">
    <location>
        <begin position="190"/>
        <end position="287"/>
    </location>
</feature>
<dbReference type="Pfam" id="PF01546">
    <property type="entry name" value="Peptidase_M20"/>
    <property type="match status" value="1"/>
</dbReference>
<dbReference type="InterPro" id="IPR050072">
    <property type="entry name" value="Peptidase_M20A"/>
</dbReference>
<keyword evidence="2" id="KW-0378">Hydrolase</keyword>
<protein>
    <submittedName>
        <fullName evidence="2">M20/M25/M40 family metallo-hydrolase</fullName>
    </submittedName>
</protein>
<dbReference type="InterPro" id="IPR002933">
    <property type="entry name" value="Peptidase_M20"/>
</dbReference>
<dbReference type="AlphaFoldDB" id="A0A8I0DSJ9"/>
<dbReference type="PANTHER" id="PTHR43808:SF17">
    <property type="entry name" value="PEPTIDASE M20"/>
    <property type="match status" value="1"/>
</dbReference>
<dbReference type="InterPro" id="IPR011650">
    <property type="entry name" value="Peptidase_M20_dimer"/>
</dbReference>
<evidence type="ECO:0000259" key="1">
    <source>
        <dbReference type="Pfam" id="PF07687"/>
    </source>
</evidence>
<dbReference type="Gene3D" id="3.40.630.10">
    <property type="entry name" value="Zn peptidases"/>
    <property type="match status" value="1"/>
</dbReference>
<dbReference type="Proteomes" id="UP000652847">
    <property type="component" value="Unassembled WGS sequence"/>
</dbReference>
<gene>
    <name evidence="2" type="ORF">H8S54_16320</name>
</gene>
<comment type="caution">
    <text evidence="2">The sequence shown here is derived from an EMBL/GenBank/DDBJ whole genome shotgun (WGS) entry which is preliminary data.</text>
</comment>
<organism evidence="2 3">
    <name type="scientific">Blautia segnis</name>
    <dbReference type="NCBI Taxonomy" id="2763030"/>
    <lineage>
        <taxon>Bacteria</taxon>
        <taxon>Bacillati</taxon>
        <taxon>Bacillota</taxon>
        <taxon>Clostridia</taxon>
        <taxon>Lachnospirales</taxon>
        <taxon>Lachnospiraceae</taxon>
        <taxon>Blautia</taxon>
    </lineage>
</organism>
<dbReference type="EMBL" id="JACOOT010000038">
    <property type="protein sequence ID" value="MBC5652626.1"/>
    <property type="molecule type" value="Genomic_DNA"/>
</dbReference>
<dbReference type="Gene3D" id="3.30.70.360">
    <property type="match status" value="1"/>
</dbReference>
<accession>A0A8I0DSJ9</accession>
<proteinExistence type="predicted"/>
<dbReference type="SUPFAM" id="SSF53187">
    <property type="entry name" value="Zn-dependent exopeptidases"/>
    <property type="match status" value="1"/>
</dbReference>
<dbReference type="GO" id="GO:0016787">
    <property type="term" value="F:hydrolase activity"/>
    <property type="evidence" value="ECO:0007669"/>
    <property type="project" value="UniProtKB-KW"/>
</dbReference>
<dbReference type="PANTHER" id="PTHR43808">
    <property type="entry name" value="ACETYLORNITHINE DEACETYLASE"/>
    <property type="match status" value="1"/>
</dbReference>
<sequence>MEELLRCKTVQEAFRFLEKDDKRTLQETLEMCQIPAPSYQEEKKAEYVFGKMQEAGLEDVHIDEVGNVLGVRKGNGNGPRIVLAGHTDTVFPMETDLTLKQDGNRYSCPGIGDDTRAVAELLSIARAMNAVGIRGEGDIVFCANVCEEGLGDLRGTKHVFGVDGSARHPFDGFISIDDKNTSGIIYQAVGSERYLVTFHGTGGHSYTGFGIPSPIHAMGRAIAKISDFQVPSAPKTTFTVGVVNGGSSVNVIAEESSMLVDMRSLDANALAELSAKFHKAVEEAVEEENARWGLGINDSDCITVTFEQKGKRPAGTQEKQCQIVQAANVANQVIGMETLYIGAASTDANIPISLGIPAITVGWGGKGGGEHTIHEWYEHTETWKGPQRDLLLLLALSGFEGIRKYQLPHITDFNVDFSKE</sequence>
<keyword evidence="3" id="KW-1185">Reference proteome</keyword>
<name>A0A8I0DSJ9_9FIRM</name>